<proteinExistence type="predicted"/>
<dbReference type="Gene3D" id="3.40.50.300">
    <property type="entry name" value="P-loop containing nucleotide triphosphate hydrolases"/>
    <property type="match status" value="1"/>
</dbReference>
<gene>
    <name evidence="5" type="ORF">DNH61_07030</name>
</gene>
<dbReference type="Proteomes" id="UP000249522">
    <property type="component" value="Unassembled WGS sequence"/>
</dbReference>
<dbReference type="OrthoDB" id="9803913at2"/>
<evidence type="ECO:0000256" key="1">
    <source>
        <dbReference type="ARBA" id="ARBA00022741"/>
    </source>
</evidence>
<evidence type="ECO:0000313" key="5">
    <source>
        <dbReference type="EMBL" id="PZD96549.1"/>
    </source>
</evidence>
<keyword evidence="6" id="KW-1185">Reference proteome</keyword>
<protein>
    <recommendedName>
        <fullName evidence="4">Helicase ATP-binding domain-containing protein</fullName>
    </recommendedName>
</protein>
<dbReference type="GO" id="GO:0005524">
    <property type="term" value="F:ATP binding"/>
    <property type="evidence" value="ECO:0007669"/>
    <property type="project" value="UniProtKB-KW"/>
</dbReference>
<evidence type="ECO:0000313" key="6">
    <source>
        <dbReference type="Proteomes" id="UP000249522"/>
    </source>
</evidence>
<dbReference type="EMBL" id="QKRB01000037">
    <property type="protein sequence ID" value="PZD96549.1"/>
    <property type="molecule type" value="Genomic_DNA"/>
</dbReference>
<feature type="domain" description="Helicase ATP-binding" evidence="4">
    <location>
        <begin position="17"/>
        <end position="122"/>
    </location>
</feature>
<reference evidence="5 6" key="1">
    <citation type="submission" date="2018-06" db="EMBL/GenBank/DDBJ databases">
        <title>Paenibacillus imtechensis sp. nov.</title>
        <authorList>
            <person name="Pinnaka A.K."/>
            <person name="Singh H."/>
            <person name="Kaur M."/>
        </authorList>
    </citation>
    <scope>NUCLEOTIDE SEQUENCE [LARGE SCALE GENOMIC DNA]</scope>
    <source>
        <strain evidence="5 6">SMB1</strain>
    </source>
</reference>
<dbReference type="AlphaFoldDB" id="A0A2W1LCZ4"/>
<keyword evidence="3" id="KW-0067">ATP-binding</keyword>
<organism evidence="5 6">
    <name type="scientific">Paenibacillus sambharensis</name>
    <dbReference type="NCBI Taxonomy" id="1803190"/>
    <lineage>
        <taxon>Bacteria</taxon>
        <taxon>Bacillati</taxon>
        <taxon>Bacillota</taxon>
        <taxon>Bacilli</taxon>
        <taxon>Bacillales</taxon>
        <taxon>Paenibacillaceae</taxon>
        <taxon>Paenibacillus</taxon>
    </lineage>
</organism>
<dbReference type="SUPFAM" id="SSF52540">
    <property type="entry name" value="P-loop containing nucleoside triphosphate hydrolases"/>
    <property type="match status" value="1"/>
</dbReference>
<dbReference type="GO" id="GO:0016787">
    <property type="term" value="F:hydrolase activity"/>
    <property type="evidence" value="ECO:0007669"/>
    <property type="project" value="UniProtKB-KW"/>
</dbReference>
<dbReference type="InterPro" id="IPR027417">
    <property type="entry name" value="P-loop_NTPase"/>
</dbReference>
<dbReference type="RefSeq" id="WP_111145954.1">
    <property type="nucleotide sequence ID" value="NZ_QKRB01000037.1"/>
</dbReference>
<evidence type="ECO:0000259" key="4">
    <source>
        <dbReference type="PROSITE" id="PS51193"/>
    </source>
</evidence>
<dbReference type="InterPro" id="IPR014013">
    <property type="entry name" value="Helic_SF1/SF2_ATP-bd_DinG/Rad3"/>
</dbReference>
<evidence type="ECO:0000256" key="3">
    <source>
        <dbReference type="ARBA" id="ARBA00022840"/>
    </source>
</evidence>
<evidence type="ECO:0000256" key="2">
    <source>
        <dbReference type="ARBA" id="ARBA00022801"/>
    </source>
</evidence>
<dbReference type="PROSITE" id="PS51193">
    <property type="entry name" value="HELICASE_ATP_BIND_2"/>
    <property type="match status" value="1"/>
</dbReference>
<keyword evidence="1" id="KW-0547">Nucleotide-binding</keyword>
<accession>A0A2W1LCZ4</accession>
<sequence>MKDISLMIGEVFEENGILAKYFPPYEPRIPQIRMAENVCRCLLEGKHGLIEAGTGTGKSLGYAIAASLCSAVYGKKIVLSTFTVTLQNQLVQKDLPLVKRVLEDLGLEIRYELGKGRSHYIC</sequence>
<name>A0A2W1LCZ4_9BACL</name>
<comment type="caution">
    <text evidence="5">The sequence shown here is derived from an EMBL/GenBank/DDBJ whole genome shotgun (WGS) entry which is preliminary data.</text>
</comment>
<keyword evidence="2" id="KW-0378">Hydrolase</keyword>